<dbReference type="PANTHER" id="PTHR43791:SF60">
    <property type="entry name" value="TRANSPORTER, PUTATIVE (AFU_ORTHOLOGUE AFUA_1G17160)-RELATED"/>
    <property type="match status" value="1"/>
</dbReference>
<dbReference type="SUPFAM" id="SSF103473">
    <property type="entry name" value="MFS general substrate transporter"/>
    <property type="match status" value="1"/>
</dbReference>
<evidence type="ECO:0000256" key="3">
    <source>
        <dbReference type="ARBA" id="ARBA00022692"/>
    </source>
</evidence>
<dbReference type="Proteomes" id="UP001444661">
    <property type="component" value="Unassembled WGS sequence"/>
</dbReference>
<feature type="compositionally biased region" description="Basic and acidic residues" evidence="6">
    <location>
        <begin position="1"/>
        <end position="14"/>
    </location>
</feature>
<evidence type="ECO:0000256" key="1">
    <source>
        <dbReference type="ARBA" id="ARBA00004141"/>
    </source>
</evidence>
<evidence type="ECO:0000256" key="7">
    <source>
        <dbReference type="SAM" id="Phobius"/>
    </source>
</evidence>
<comment type="caution">
    <text evidence="9">The sequence shown here is derived from an EMBL/GenBank/DDBJ whole genome shotgun (WGS) entry which is preliminary data.</text>
</comment>
<sequence>MGSGDIENRPKVDAESIPSKTHAEAGRENLHHAIQPHQSYEGGHRWDPYVTWTPEEERKVLRKTDLMLLSWLCVMFFGLQLDRGNLSNALADSFLTDLKLTSDDYNNGTTIQLVCFMAAEFPVQFLTKRYGFKYVLPTMMILWGTVSWSQAFITNKASFYVTRAFIGMCEGGFIPGAILMATYFYTSRELSVRLAAFWSTLNVARVISALLAAGILEMRGVAGRPGWFWLFLLEGLLTVLIGVVSLLFLPSSPTATKSILCPRPWYTEREEVIMINRILRDDPAKGLTALREPATFQDIKDAWSDKSVWGLYFIGLIAYIPATPVQAYLTLTLKNFGFSTFASNMLTAPSAGIQIITMLALACSSEYFNERALHCFFGEFWLVPLFTALLTIPDGGRDWERFTLITLVSGYPYFHPIVSSWLSENTFDVKKRAITAATYNVIVQIGSLIGSQIYRSYDKPYYKTGNKVLVSICALSLVTFLAQRQYLAYLNKKKEKAWSAMSSEERATYQADQGAREKEGNKRTQFGVLDRSSCHGPGLAADVNELDHLTNTILSFIICNRHRLQDSHSHNHTRSFNRPGTMKCSLALITTAISLAAASPIGGVPELPFDSLLDEAGKSAGPAVGQQFGSAAAPAPAIPSPASENAGDSGSNDKGGDKGGSLGGLGGLFGGR</sequence>
<feature type="transmembrane region" description="Helical" evidence="7">
    <location>
        <begin position="197"/>
        <end position="216"/>
    </location>
</feature>
<feature type="transmembrane region" description="Helical" evidence="7">
    <location>
        <begin position="404"/>
        <end position="422"/>
    </location>
</feature>
<evidence type="ECO:0000259" key="8">
    <source>
        <dbReference type="PROSITE" id="PS50850"/>
    </source>
</evidence>
<comment type="subcellular location">
    <subcellularLocation>
        <location evidence="1">Membrane</location>
        <topology evidence="1">Multi-pass membrane protein</topology>
    </subcellularLocation>
</comment>
<keyword evidence="4 7" id="KW-1133">Transmembrane helix</keyword>
<dbReference type="Gene3D" id="1.20.1250.20">
    <property type="entry name" value="MFS general substrate transporter like domains"/>
    <property type="match status" value="1"/>
</dbReference>
<name>A0ABR1RNR0_9PEZI</name>
<evidence type="ECO:0000313" key="10">
    <source>
        <dbReference type="Proteomes" id="UP001444661"/>
    </source>
</evidence>
<dbReference type="EMBL" id="JAQQWK010000014">
    <property type="protein sequence ID" value="KAK8016189.1"/>
    <property type="molecule type" value="Genomic_DNA"/>
</dbReference>
<dbReference type="Pfam" id="PF07690">
    <property type="entry name" value="MFS_1"/>
    <property type="match status" value="1"/>
</dbReference>
<feature type="transmembrane region" description="Helical" evidence="7">
    <location>
        <begin position="134"/>
        <end position="153"/>
    </location>
</feature>
<feature type="domain" description="Major facilitator superfamily (MFS) profile" evidence="8">
    <location>
        <begin position="68"/>
        <end position="491"/>
    </location>
</feature>
<feature type="transmembrane region" description="Helical" evidence="7">
    <location>
        <begin position="373"/>
        <end position="392"/>
    </location>
</feature>
<evidence type="ECO:0000256" key="5">
    <source>
        <dbReference type="ARBA" id="ARBA00023136"/>
    </source>
</evidence>
<organism evidence="9 10">
    <name type="scientific">Apiospora rasikravindrae</name>
    <dbReference type="NCBI Taxonomy" id="990691"/>
    <lineage>
        <taxon>Eukaryota</taxon>
        <taxon>Fungi</taxon>
        <taxon>Dikarya</taxon>
        <taxon>Ascomycota</taxon>
        <taxon>Pezizomycotina</taxon>
        <taxon>Sordariomycetes</taxon>
        <taxon>Xylariomycetidae</taxon>
        <taxon>Amphisphaeriales</taxon>
        <taxon>Apiosporaceae</taxon>
        <taxon>Apiospora</taxon>
    </lineage>
</organism>
<feature type="compositionally biased region" description="Low complexity" evidence="6">
    <location>
        <begin position="630"/>
        <end position="652"/>
    </location>
</feature>
<evidence type="ECO:0000256" key="4">
    <source>
        <dbReference type="ARBA" id="ARBA00022989"/>
    </source>
</evidence>
<feature type="transmembrane region" description="Helical" evidence="7">
    <location>
        <begin position="165"/>
        <end position="185"/>
    </location>
</feature>
<reference evidence="9 10" key="1">
    <citation type="submission" date="2023-01" db="EMBL/GenBank/DDBJ databases">
        <title>Analysis of 21 Apiospora genomes using comparative genomics revels a genus with tremendous synthesis potential of carbohydrate active enzymes and secondary metabolites.</title>
        <authorList>
            <person name="Sorensen T."/>
        </authorList>
    </citation>
    <scope>NUCLEOTIDE SEQUENCE [LARGE SCALE GENOMIC DNA]</scope>
    <source>
        <strain evidence="9 10">CBS 33761</strain>
    </source>
</reference>
<dbReference type="PROSITE" id="PS50850">
    <property type="entry name" value="MFS"/>
    <property type="match status" value="1"/>
</dbReference>
<dbReference type="InterPro" id="IPR011701">
    <property type="entry name" value="MFS"/>
</dbReference>
<keyword evidence="2" id="KW-0813">Transport</keyword>
<feature type="compositionally biased region" description="Gly residues" evidence="6">
    <location>
        <begin position="658"/>
        <end position="672"/>
    </location>
</feature>
<feature type="transmembrane region" description="Helical" evidence="7">
    <location>
        <begin position="434"/>
        <end position="454"/>
    </location>
</feature>
<evidence type="ECO:0000256" key="6">
    <source>
        <dbReference type="SAM" id="MobiDB-lite"/>
    </source>
</evidence>
<gene>
    <name evidence="9" type="ORF">PG993_014378</name>
</gene>
<feature type="region of interest" description="Disordered" evidence="6">
    <location>
        <begin position="618"/>
        <end position="672"/>
    </location>
</feature>
<feature type="transmembrane region" description="Helical" evidence="7">
    <location>
        <begin position="466"/>
        <end position="487"/>
    </location>
</feature>
<keyword evidence="10" id="KW-1185">Reference proteome</keyword>
<feature type="transmembrane region" description="Helical" evidence="7">
    <location>
        <begin position="341"/>
        <end position="361"/>
    </location>
</feature>
<dbReference type="PANTHER" id="PTHR43791">
    <property type="entry name" value="PERMEASE-RELATED"/>
    <property type="match status" value="1"/>
</dbReference>
<protein>
    <recommendedName>
        <fullName evidence="8">Major facilitator superfamily (MFS) profile domain-containing protein</fullName>
    </recommendedName>
</protein>
<dbReference type="InterPro" id="IPR036259">
    <property type="entry name" value="MFS_trans_sf"/>
</dbReference>
<feature type="region of interest" description="Disordered" evidence="6">
    <location>
        <begin position="1"/>
        <end position="24"/>
    </location>
</feature>
<proteinExistence type="predicted"/>
<keyword evidence="3 7" id="KW-0812">Transmembrane</keyword>
<feature type="transmembrane region" description="Helical" evidence="7">
    <location>
        <begin position="309"/>
        <end position="329"/>
    </location>
</feature>
<keyword evidence="5 7" id="KW-0472">Membrane</keyword>
<evidence type="ECO:0000313" key="9">
    <source>
        <dbReference type="EMBL" id="KAK8016189.1"/>
    </source>
</evidence>
<dbReference type="InterPro" id="IPR020846">
    <property type="entry name" value="MFS_dom"/>
</dbReference>
<feature type="transmembrane region" description="Helical" evidence="7">
    <location>
        <begin position="228"/>
        <end position="249"/>
    </location>
</feature>
<accession>A0ABR1RNR0</accession>
<evidence type="ECO:0000256" key="2">
    <source>
        <dbReference type="ARBA" id="ARBA00022448"/>
    </source>
</evidence>